<dbReference type="KEGG" id="des:DSOUD_0509"/>
<reference evidence="3 4" key="1">
    <citation type="submission" date="2015-07" db="EMBL/GenBank/DDBJ databases">
        <title>Isolation and Genomic Characterization of a Novel Halophilic Metal-Reducing Deltaproteobacterium from the Deep Subsurface.</title>
        <authorList>
            <person name="Badalamenti J.P."/>
            <person name="Summers Z.M."/>
            <person name="Gralnick J.A."/>
            <person name="Bond D.R."/>
        </authorList>
    </citation>
    <scope>NUCLEOTIDE SEQUENCE [LARGE SCALE GENOMIC DNA]</scope>
    <source>
        <strain evidence="3 4">WTL</strain>
    </source>
</reference>
<dbReference type="EMBL" id="CP010802">
    <property type="protein sequence ID" value="ALC15300.1"/>
    <property type="molecule type" value="Genomic_DNA"/>
</dbReference>
<evidence type="ECO:0000313" key="4">
    <source>
        <dbReference type="Proteomes" id="UP000057158"/>
    </source>
</evidence>
<keyword evidence="2" id="KW-1134">Transmembrane beta strand</keyword>
<dbReference type="Gene3D" id="2.20.200.10">
    <property type="entry name" value="Outer membrane efflux proteins (OEP)"/>
    <property type="match status" value="1"/>
</dbReference>
<sequence>MMSRLSFPIPLLILLLLVAGCTLHAPQATEPPHPLPAAFLEGGGGDVLPGRWWETFGDPRLDALMAEAFTGNLDLAQAVARLDQLQALSRQAEAGRRPTLNVEGRAGREGSSSFGGDAVGTSYRLSLAAAFEVDLWNKIRSRRDAARLEEEASREEVAALYLRLSAQVADLYYLAVEQRAQLRLADSTIAAYLDALARVEDRYREGLVPALDVYQARQNLAAARARRPLPEAGAAQAEHALAVLLGRFPEAGLAGTVVELPTAPEAFAAGLPSELLARRPDVTAALLRLRASDARIGAAIAERFPSFNLLGTYGYSSTPFGGTDISGDFWSLLLQLAAPVLDGGRRRAEVERSRALFRENLARYHQAVLGAVREVEDALSAGRATEARIAFLAERQSAAEATLRLSTERYRQGLSDYLPVLTAQTLHFEAQSQLIAARRQLIADRITLARALGGDWMMNVPVVSVASEAKDFSS</sequence>
<dbReference type="InterPro" id="IPR010131">
    <property type="entry name" value="MdtP/NodT-like"/>
</dbReference>
<dbReference type="GO" id="GO:0015562">
    <property type="term" value="F:efflux transmembrane transporter activity"/>
    <property type="evidence" value="ECO:0007669"/>
    <property type="project" value="InterPro"/>
</dbReference>
<proteinExistence type="inferred from homology"/>
<dbReference type="Proteomes" id="UP000057158">
    <property type="component" value="Chromosome"/>
</dbReference>
<keyword evidence="2" id="KW-0564">Palmitate</keyword>
<dbReference type="Gene3D" id="1.20.1600.10">
    <property type="entry name" value="Outer membrane efflux proteins (OEP)"/>
    <property type="match status" value="1"/>
</dbReference>
<keyword evidence="4" id="KW-1185">Reference proteome</keyword>
<gene>
    <name evidence="3" type="ORF">DSOUD_0509</name>
</gene>
<dbReference type="SUPFAM" id="SSF56954">
    <property type="entry name" value="Outer membrane efflux proteins (OEP)"/>
    <property type="match status" value="1"/>
</dbReference>
<keyword evidence="2" id="KW-0732">Signal</keyword>
<dbReference type="GO" id="GO:0005886">
    <property type="term" value="C:plasma membrane"/>
    <property type="evidence" value="ECO:0007669"/>
    <property type="project" value="UniProtKB-SubCell"/>
</dbReference>
<accession>A0A0M4DF48</accession>
<name>A0A0M4DF48_9BACT</name>
<dbReference type="PANTHER" id="PTHR30203">
    <property type="entry name" value="OUTER MEMBRANE CATION EFFLUX PROTEIN"/>
    <property type="match status" value="1"/>
</dbReference>
<protein>
    <submittedName>
        <fullName evidence="3">Efflux pump, outer membrane protein, NodT family</fullName>
    </submittedName>
</protein>
<dbReference type="PANTHER" id="PTHR30203:SF33">
    <property type="entry name" value="BLR4455 PROTEIN"/>
    <property type="match status" value="1"/>
</dbReference>
<keyword evidence="2" id="KW-0812">Transmembrane</keyword>
<keyword evidence="2" id="KW-0449">Lipoprotein</keyword>
<feature type="signal peptide" evidence="2">
    <location>
        <begin position="1"/>
        <end position="24"/>
    </location>
</feature>
<keyword evidence="2" id="KW-0472">Membrane</keyword>
<dbReference type="PROSITE" id="PS51257">
    <property type="entry name" value="PROKAR_LIPOPROTEIN"/>
    <property type="match status" value="1"/>
</dbReference>
<dbReference type="NCBIfam" id="TIGR01845">
    <property type="entry name" value="outer_NodT"/>
    <property type="match status" value="1"/>
</dbReference>
<evidence type="ECO:0000256" key="2">
    <source>
        <dbReference type="RuleBase" id="RU362097"/>
    </source>
</evidence>
<dbReference type="Pfam" id="PF02321">
    <property type="entry name" value="OEP"/>
    <property type="match status" value="2"/>
</dbReference>
<dbReference type="RefSeq" id="WP_082351022.1">
    <property type="nucleotide sequence ID" value="NZ_CP010802.1"/>
</dbReference>
<dbReference type="InterPro" id="IPR003423">
    <property type="entry name" value="OMP_efflux"/>
</dbReference>
<feature type="chain" id="PRO_5005732025" evidence="2">
    <location>
        <begin position="25"/>
        <end position="474"/>
    </location>
</feature>
<organism evidence="3 4">
    <name type="scientific">Desulfuromonas soudanensis</name>
    <dbReference type="NCBI Taxonomy" id="1603606"/>
    <lineage>
        <taxon>Bacteria</taxon>
        <taxon>Pseudomonadati</taxon>
        <taxon>Thermodesulfobacteriota</taxon>
        <taxon>Desulfuromonadia</taxon>
        <taxon>Desulfuromonadales</taxon>
        <taxon>Desulfuromonadaceae</taxon>
        <taxon>Desulfuromonas</taxon>
    </lineage>
</organism>
<dbReference type="OrthoDB" id="9770517at2"/>
<evidence type="ECO:0000256" key="1">
    <source>
        <dbReference type="ARBA" id="ARBA00007613"/>
    </source>
</evidence>
<comment type="similarity">
    <text evidence="1 2">Belongs to the outer membrane factor (OMF) (TC 1.B.17) family.</text>
</comment>
<evidence type="ECO:0000313" key="3">
    <source>
        <dbReference type="EMBL" id="ALC15300.1"/>
    </source>
</evidence>
<dbReference type="AlphaFoldDB" id="A0A0M4DF48"/>
<dbReference type="PATRIC" id="fig|1603606.3.peg.550"/>
<comment type="subcellular location">
    <subcellularLocation>
        <location evidence="2">Cell membrane</location>
        <topology evidence="2">Lipid-anchor</topology>
    </subcellularLocation>
</comment>
<dbReference type="STRING" id="1603606.DSOUD_0509"/>